<sequence>MESLRQDPDGFSGLGEDGVWRNFDKNGAVLSYRVLNSKEVAGFLDMFPRKTREHGKDVMDDIEQLMLISPPSRIIGGLEINAYQGGGYEGE</sequence>
<protein>
    <submittedName>
        <fullName evidence="1">Uncharacterized protein</fullName>
    </submittedName>
</protein>
<dbReference type="RefSeq" id="XP_028482871.1">
    <property type="nucleotide sequence ID" value="XM_028633862.1"/>
</dbReference>
<reference evidence="1 2" key="1">
    <citation type="journal article" date="2018" name="Front. Microbiol.">
        <title>Genomic and genetic insights into a cosmopolitan fungus, Paecilomyces variotii (Eurotiales).</title>
        <authorList>
            <person name="Urquhart A.S."/>
            <person name="Mondo S.J."/>
            <person name="Makela M.R."/>
            <person name="Hane J.K."/>
            <person name="Wiebenga A."/>
            <person name="He G."/>
            <person name="Mihaltcheva S."/>
            <person name="Pangilinan J."/>
            <person name="Lipzen A."/>
            <person name="Barry K."/>
            <person name="de Vries R.P."/>
            <person name="Grigoriev I.V."/>
            <person name="Idnurm A."/>
        </authorList>
    </citation>
    <scope>NUCLEOTIDE SEQUENCE [LARGE SCALE GENOMIC DNA]</scope>
    <source>
        <strain evidence="1 2">CBS 101075</strain>
    </source>
</reference>
<gene>
    <name evidence="1" type="ORF">C8Q69DRAFT_63591</name>
</gene>
<dbReference type="VEuPathDB" id="FungiDB:C8Q69DRAFT_63591"/>
<dbReference type="GeneID" id="39603139"/>
<evidence type="ECO:0000313" key="2">
    <source>
        <dbReference type="Proteomes" id="UP000283841"/>
    </source>
</evidence>
<keyword evidence="2" id="KW-1185">Reference proteome</keyword>
<organism evidence="1 2">
    <name type="scientific">Byssochlamys spectabilis</name>
    <name type="common">Paecilomyces variotii</name>
    <dbReference type="NCBI Taxonomy" id="264951"/>
    <lineage>
        <taxon>Eukaryota</taxon>
        <taxon>Fungi</taxon>
        <taxon>Dikarya</taxon>
        <taxon>Ascomycota</taxon>
        <taxon>Pezizomycotina</taxon>
        <taxon>Eurotiomycetes</taxon>
        <taxon>Eurotiomycetidae</taxon>
        <taxon>Eurotiales</taxon>
        <taxon>Thermoascaceae</taxon>
        <taxon>Paecilomyces</taxon>
    </lineage>
</organism>
<name>A0A443HN33_BYSSP</name>
<evidence type="ECO:0000313" key="1">
    <source>
        <dbReference type="EMBL" id="RWQ93226.1"/>
    </source>
</evidence>
<dbReference type="AlphaFoldDB" id="A0A443HN33"/>
<dbReference type="EMBL" id="RCNU01000010">
    <property type="protein sequence ID" value="RWQ93226.1"/>
    <property type="molecule type" value="Genomic_DNA"/>
</dbReference>
<comment type="caution">
    <text evidence="1">The sequence shown here is derived from an EMBL/GenBank/DDBJ whole genome shotgun (WGS) entry which is preliminary data.</text>
</comment>
<proteinExistence type="predicted"/>
<dbReference type="STRING" id="264951.A0A443HN33"/>
<dbReference type="Proteomes" id="UP000283841">
    <property type="component" value="Unassembled WGS sequence"/>
</dbReference>
<accession>A0A443HN33</accession>